<reference evidence="2" key="1">
    <citation type="submission" date="2020-03" db="EMBL/GenBank/DDBJ databases">
        <title>Complete genome sequence of sulfur-oxidizing bacterium skT11.</title>
        <authorList>
            <person name="Kanda M."/>
            <person name="Kojima H."/>
            <person name="Fukui M."/>
        </authorList>
    </citation>
    <scope>NUCLEOTIDE SEQUENCE [LARGE SCALE GENOMIC DNA]</scope>
    <source>
        <strain evidence="2">skT11</strain>
    </source>
</reference>
<dbReference type="AlphaFoldDB" id="A0A6F8VC88"/>
<dbReference type="KEGG" id="slac:SKTS_14680"/>
<dbReference type="CDD" id="cd03801">
    <property type="entry name" value="GT4_PimA-like"/>
    <property type="match status" value="1"/>
</dbReference>
<protein>
    <submittedName>
        <fullName evidence="1">Glycosyl transferase group 1</fullName>
    </submittedName>
</protein>
<dbReference type="RefSeq" id="WP_173062577.1">
    <property type="nucleotide sequence ID" value="NZ_AP022853.1"/>
</dbReference>
<gene>
    <name evidence="1" type="ORF">SKTS_14680</name>
</gene>
<organism evidence="1 2">
    <name type="scientific">Sulfurimicrobium lacus</name>
    <dbReference type="NCBI Taxonomy" id="2715678"/>
    <lineage>
        <taxon>Bacteria</taxon>
        <taxon>Pseudomonadati</taxon>
        <taxon>Pseudomonadota</taxon>
        <taxon>Betaproteobacteria</taxon>
        <taxon>Nitrosomonadales</taxon>
        <taxon>Sulfuricellaceae</taxon>
        <taxon>Sulfurimicrobium</taxon>
    </lineage>
</organism>
<dbReference type="PANTHER" id="PTHR12526">
    <property type="entry name" value="GLYCOSYLTRANSFERASE"/>
    <property type="match status" value="1"/>
</dbReference>
<keyword evidence="1" id="KW-0808">Transferase</keyword>
<dbReference type="EMBL" id="AP022853">
    <property type="protein sequence ID" value="BCB26582.1"/>
    <property type="molecule type" value="Genomic_DNA"/>
</dbReference>
<proteinExistence type="predicted"/>
<evidence type="ECO:0000313" key="1">
    <source>
        <dbReference type="EMBL" id="BCB26582.1"/>
    </source>
</evidence>
<dbReference type="GO" id="GO:0016740">
    <property type="term" value="F:transferase activity"/>
    <property type="evidence" value="ECO:0007669"/>
    <property type="project" value="UniProtKB-KW"/>
</dbReference>
<dbReference type="Gene3D" id="3.40.50.2000">
    <property type="entry name" value="Glycogen Phosphorylase B"/>
    <property type="match status" value="2"/>
</dbReference>
<sequence>MTIKPNRTRERQRRIRVAALTTGKRDPSARFRIRQHIGALENFGIDVTEHWPVIDKHAGLPSVIADHIPGFTRNFFNTAWFIAKMSARIPGLASTYTSDLVWLNRELTVGKYTLERFITKPFILDIDDAVWLAKPHGVRTIDTLGRNACAVIAGNDFLASWFAGKSNNVHVVPTAIDTDRFRPDINHVRKNNKFTIGWTGSGGNLKYLYAIEPAIKRILEEFDAQILVIAETPPKFESIDPRYVSYCKWSPLSESEALRDIDLGLMPLPDNDWTRGKCSFKMLQYMSTGIPVVVSPVGMNVQVLARGDSGLSAESVTDWYEAMKALITDRQRCTDMGEVGRQITLEHYSNEVISKQLANIIHGLKQN</sequence>
<dbReference type="Pfam" id="PF13692">
    <property type="entry name" value="Glyco_trans_1_4"/>
    <property type="match status" value="1"/>
</dbReference>
<accession>A0A6F8VC88</accession>
<keyword evidence="2" id="KW-1185">Reference proteome</keyword>
<dbReference type="SUPFAM" id="SSF53756">
    <property type="entry name" value="UDP-Glycosyltransferase/glycogen phosphorylase"/>
    <property type="match status" value="1"/>
</dbReference>
<name>A0A6F8VC88_9PROT</name>
<dbReference type="Proteomes" id="UP000502260">
    <property type="component" value="Chromosome"/>
</dbReference>
<evidence type="ECO:0000313" key="2">
    <source>
        <dbReference type="Proteomes" id="UP000502260"/>
    </source>
</evidence>